<evidence type="ECO:0000256" key="6">
    <source>
        <dbReference type="ARBA" id="ARBA00022840"/>
    </source>
</evidence>
<name>A0A7D9HIP9_PARCT</name>
<evidence type="ECO:0000256" key="4">
    <source>
        <dbReference type="ARBA" id="ARBA00022741"/>
    </source>
</evidence>
<dbReference type="GO" id="GO:0005524">
    <property type="term" value="F:ATP binding"/>
    <property type="evidence" value="ECO:0007669"/>
    <property type="project" value="UniProtKB-KW"/>
</dbReference>
<dbReference type="InterPro" id="IPR001564">
    <property type="entry name" value="Nucleoside_diP_kinase"/>
</dbReference>
<evidence type="ECO:0000256" key="5">
    <source>
        <dbReference type="ARBA" id="ARBA00022777"/>
    </source>
</evidence>
<dbReference type="InterPro" id="IPR023005">
    <property type="entry name" value="Nucleoside_diP_kinase_AS"/>
</dbReference>
<dbReference type="Gene3D" id="3.30.70.141">
    <property type="entry name" value="Nucleoside diphosphate kinase-like domain"/>
    <property type="match status" value="1"/>
</dbReference>
<accession>A0A7D9HIP9</accession>
<dbReference type="PROSITE" id="PS00469">
    <property type="entry name" value="NDPK"/>
    <property type="match status" value="1"/>
</dbReference>
<dbReference type="GO" id="GO:0006241">
    <property type="term" value="P:CTP biosynthetic process"/>
    <property type="evidence" value="ECO:0007669"/>
    <property type="project" value="InterPro"/>
</dbReference>
<evidence type="ECO:0000256" key="10">
    <source>
        <dbReference type="RuleBase" id="RU004013"/>
    </source>
</evidence>
<evidence type="ECO:0000256" key="3">
    <source>
        <dbReference type="ARBA" id="ARBA00022723"/>
    </source>
</evidence>
<dbReference type="PANTHER" id="PTHR46956:SF1">
    <property type="entry name" value="NUCLEOSIDE DIPHOSPHATE KINASE 6"/>
    <property type="match status" value="1"/>
</dbReference>
<feature type="binding site" evidence="8">
    <location>
        <position position="15"/>
    </location>
    <ligand>
        <name>ATP</name>
        <dbReference type="ChEBI" id="CHEBI:30616"/>
    </ligand>
</feature>
<dbReference type="SUPFAM" id="SSF54919">
    <property type="entry name" value="Nucleoside diphosphate kinase, NDK"/>
    <property type="match status" value="1"/>
</dbReference>
<evidence type="ECO:0000256" key="8">
    <source>
        <dbReference type="PROSITE-ProRule" id="PRU00706"/>
    </source>
</evidence>
<gene>
    <name evidence="11" type="ORF">PACLA_8A064109</name>
</gene>
<dbReference type="InterPro" id="IPR037994">
    <property type="entry name" value="NDPk6"/>
</dbReference>
<dbReference type="GO" id="GO:0006228">
    <property type="term" value="P:UTP biosynthetic process"/>
    <property type="evidence" value="ECO:0007669"/>
    <property type="project" value="InterPro"/>
</dbReference>
<dbReference type="PANTHER" id="PTHR46956">
    <property type="entry name" value="NUCLEOSIDE DIPHOSPHATE KINASE 6"/>
    <property type="match status" value="1"/>
</dbReference>
<dbReference type="GO" id="GO:0046872">
    <property type="term" value="F:metal ion binding"/>
    <property type="evidence" value="ECO:0007669"/>
    <property type="project" value="UniProtKB-KW"/>
</dbReference>
<comment type="caution">
    <text evidence="11">The sequence shown here is derived from an EMBL/GenBank/DDBJ whole genome shotgun (WGS) entry which is preliminary data.</text>
</comment>
<keyword evidence="6 10" id="KW-0067">ATP-binding</keyword>
<comment type="catalytic activity">
    <reaction evidence="10">
        <text>a 2'-deoxyribonucleoside 5'-diphosphate + ATP = a 2'-deoxyribonucleoside 5'-triphosphate + ADP</text>
        <dbReference type="Rhea" id="RHEA:44640"/>
        <dbReference type="ChEBI" id="CHEBI:30616"/>
        <dbReference type="ChEBI" id="CHEBI:61560"/>
        <dbReference type="ChEBI" id="CHEBI:73316"/>
        <dbReference type="ChEBI" id="CHEBI:456216"/>
        <dbReference type="EC" id="2.7.4.6"/>
    </reaction>
</comment>
<keyword evidence="2 10" id="KW-0808">Transferase</keyword>
<dbReference type="AlphaFoldDB" id="A0A7D9HIP9"/>
<evidence type="ECO:0000313" key="11">
    <source>
        <dbReference type="EMBL" id="CAB3982627.1"/>
    </source>
</evidence>
<evidence type="ECO:0000256" key="2">
    <source>
        <dbReference type="ARBA" id="ARBA00022679"/>
    </source>
</evidence>
<feature type="binding site" evidence="8">
    <location>
        <position position="122"/>
    </location>
    <ligand>
        <name>ATP</name>
        <dbReference type="ChEBI" id="CHEBI:30616"/>
    </ligand>
</feature>
<proteinExistence type="inferred from homology"/>
<keyword evidence="7" id="KW-0460">Magnesium</keyword>
<dbReference type="InterPro" id="IPR034907">
    <property type="entry name" value="NDK-like_dom"/>
</dbReference>
<feature type="binding site" evidence="8">
    <location>
        <position position="92"/>
    </location>
    <ligand>
        <name>ATP</name>
        <dbReference type="ChEBI" id="CHEBI:30616"/>
    </ligand>
</feature>
<dbReference type="OrthoDB" id="25346at2759"/>
<evidence type="ECO:0000256" key="7">
    <source>
        <dbReference type="ARBA" id="ARBA00022842"/>
    </source>
</evidence>
<organism evidence="11 12">
    <name type="scientific">Paramuricea clavata</name>
    <name type="common">Red gorgonian</name>
    <name type="synonym">Violescent sea-whip</name>
    <dbReference type="NCBI Taxonomy" id="317549"/>
    <lineage>
        <taxon>Eukaryota</taxon>
        <taxon>Metazoa</taxon>
        <taxon>Cnidaria</taxon>
        <taxon>Anthozoa</taxon>
        <taxon>Octocorallia</taxon>
        <taxon>Malacalcyonacea</taxon>
        <taxon>Plexauridae</taxon>
        <taxon>Paramuricea</taxon>
    </lineage>
</organism>
<dbReference type="GO" id="GO:0004550">
    <property type="term" value="F:nucleoside diphosphate kinase activity"/>
    <property type="evidence" value="ECO:0007669"/>
    <property type="project" value="UniProtKB-EC"/>
</dbReference>
<evidence type="ECO:0000256" key="1">
    <source>
        <dbReference type="ARBA" id="ARBA00001946"/>
    </source>
</evidence>
<comment type="similarity">
    <text evidence="8 9">Belongs to the NDK family.</text>
</comment>
<reference evidence="11" key="1">
    <citation type="submission" date="2020-04" db="EMBL/GenBank/DDBJ databases">
        <authorList>
            <person name="Alioto T."/>
            <person name="Alioto T."/>
            <person name="Gomez Garrido J."/>
        </authorList>
    </citation>
    <scope>NUCLEOTIDE SEQUENCE</scope>
    <source>
        <strain evidence="11">A484AB</strain>
    </source>
</reference>
<feature type="binding site" evidence="8">
    <location>
        <position position="98"/>
    </location>
    <ligand>
        <name>ATP</name>
        <dbReference type="ChEBI" id="CHEBI:30616"/>
    </ligand>
</feature>
<comment type="cofactor">
    <cofactor evidence="1">
        <name>Mg(2+)</name>
        <dbReference type="ChEBI" id="CHEBI:18420"/>
    </cofactor>
</comment>
<protein>
    <recommendedName>
        <fullName evidence="10">Nucleoside diphosphate kinase</fullName>
        <ecNumber evidence="10">2.7.4.6</ecNumber>
    </recommendedName>
</protein>
<dbReference type="PROSITE" id="PS51374">
    <property type="entry name" value="NDPK_LIKE"/>
    <property type="match status" value="1"/>
</dbReference>
<dbReference type="EMBL" id="CACRXK020000524">
    <property type="protein sequence ID" value="CAB3982627.1"/>
    <property type="molecule type" value="Genomic_DNA"/>
</dbReference>
<dbReference type="InterPro" id="IPR036850">
    <property type="entry name" value="NDK-like_dom_sf"/>
</dbReference>
<dbReference type="PRINTS" id="PR01243">
    <property type="entry name" value="NUCDPKINASE"/>
</dbReference>
<dbReference type="GO" id="GO:0006183">
    <property type="term" value="P:GTP biosynthetic process"/>
    <property type="evidence" value="ECO:0007669"/>
    <property type="project" value="InterPro"/>
</dbReference>
<keyword evidence="12" id="KW-1185">Reference proteome</keyword>
<feature type="binding site" evidence="8">
    <location>
        <position position="64"/>
    </location>
    <ligand>
        <name>ATP</name>
        <dbReference type="ChEBI" id="CHEBI:30616"/>
    </ligand>
</feature>
<dbReference type="EC" id="2.7.4.6" evidence="10"/>
<keyword evidence="4 10" id="KW-0547">Nucleotide-binding</keyword>
<feature type="active site" description="Pros-phosphohistidine intermediate" evidence="8">
    <location>
        <position position="125"/>
    </location>
</feature>
<evidence type="ECO:0000313" key="12">
    <source>
        <dbReference type="Proteomes" id="UP001152795"/>
    </source>
</evidence>
<sequence length="182" mass="21253">MKVCSGLQLTLAILKPDLMTNPVRLQNVKERILKEKFWIIRWKILQWQRKDAELFYQEHRGKFFFQRLTSFMSSGPIMAMILAREDAISHWRDVMGPTKTTKAKLSHPYSIRGMHGLTDTRNATHGSDSVENAEKETTFFFPDFSSTHWMRNHGDDFKNGNVVFDEELEIHNLLIPAKSVKK</sequence>
<evidence type="ECO:0000256" key="9">
    <source>
        <dbReference type="RuleBase" id="RU004011"/>
    </source>
</evidence>
<keyword evidence="3" id="KW-0479">Metal-binding</keyword>
<dbReference type="Pfam" id="PF00334">
    <property type="entry name" value="NDK"/>
    <property type="match status" value="1"/>
</dbReference>
<dbReference type="SMART" id="SM00562">
    <property type="entry name" value="NDK"/>
    <property type="match status" value="1"/>
</dbReference>
<keyword evidence="5 10" id="KW-0418">Kinase</keyword>
<feature type="binding site" evidence="8">
    <location>
        <position position="112"/>
    </location>
    <ligand>
        <name>ATP</name>
        <dbReference type="ChEBI" id="CHEBI:30616"/>
    </ligand>
</feature>
<dbReference type="Proteomes" id="UP001152795">
    <property type="component" value="Unassembled WGS sequence"/>
</dbReference>